<dbReference type="Proteomes" id="UP001549921">
    <property type="component" value="Unassembled WGS sequence"/>
</dbReference>
<organism evidence="1 2">
    <name type="scientific">Loxostege sticticalis</name>
    <name type="common">Beet webworm moth</name>
    <dbReference type="NCBI Taxonomy" id="481309"/>
    <lineage>
        <taxon>Eukaryota</taxon>
        <taxon>Metazoa</taxon>
        <taxon>Ecdysozoa</taxon>
        <taxon>Arthropoda</taxon>
        <taxon>Hexapoda</taxon>
        <taxon>Insecta</taxon>
        <taxon>Pterygota</taxon>
        <taxon>Neoptera</taxon>
        <taxon>Endopterygota</taxon>
        <taxon>Lepidoptera</taxon>
        <taxon>Glossata</taxon>
        <taxon>Ditrysia</taxon>
        <taxon>Pyraloidea</taxon>
        <taxon>Crambidae</taxon>
        <taxon>Pyraustinae</taxon>
        <taxon>Loxostege</taxon>
    </lineage>
</organism>
<name>A0ABD0TEG5_LOXSC</name>
<dbReference type="AlphaFoldDB" id="A0ABD0TEG5"/>
<evidence type="ECO:0000313" key="2">
    <source>
        <dbReference type="Proteomes" id="UP001549921"/>
    </source>
</evidence>
<reference evidence="1 2" key="1">
    <citation type="submission" date="2024-06" db="EMBL/GenBank/DDBJ databases">
        <title>A chromosome-level genome assembly of beet webworm, Loxostege sticticalis.</title>
        <authorList>
            <person name="Zhang Y."/>
        </authorList>
    </citation>
    <scope>NUCLEOTIDE SEQUENCE [LARGE SCALE GENOMIC DNA]</scope>
    <source>
        <strain evidence="1">AQ028</strain>
        <tissue evidence="1">Male pupae</tissue>
    </source>
</reference>
<dbReference type="Gene3D" id="1.20.1280.50">
    <property type="match status" value="1"/>
</dbReference>
<evidence type="ECO:0008006" key="3">
    <source>
        <dbReference type="Google" id="ProtNLM"/>
    </source>
</evidence>
<accession>A0ABD0TEG5</accession>
<gene>
    <name evidence="1" type="ORF">ABMA28_015147</name>
</gene>
<dbReference type="SUPFAM" id="SSF81383">
    <property type="entry name" value="F-box domain"/>
    <property type="match status" value="1"/>
</dbReference>
<dbReference type="InterPro" id="IPR036047">
    <property type="entry name" value="F-box-like_dom_sf"/>
</dbReference>
<dbReference type="EMBL" id="JBEDNZ010000006">
    <property type="protein sequence ID" value="KAL0841465.1"/>
    <property type="molecule type" value="Genomic_DNA"/>
</dbReference>
<comment type="caution">
    <text evidence="1">The sequence shown here is derived from an EMBL/GenBank/DDBJ whole genome shotgun (WGS) entry which is preliminary data.</text>
</comment>
<sequence length="294" mass="33529">MEMTFKDGSKKKIWKVNRPRPEVVETVDFVQLLPSAVGKRIISYLPRGQLSDYARVNKYWAYLVDDFRAELAARQKINADMGKLQELMLRHDTSLDVLAHLDFQNVAPSSGVVSANASRLKPFQPSVRASERSAGAVSFRHMLDGKLCKAPVAQKPFRKLSELTDRLEQRGAADENIWAWCETINKHVKKVKKVKTFPLDDEKPKAKDNPEGVLPLGNLYFPCPLMRLRMEVPLKTPLCKDPTVVKSCKPKREISNATMLNVPRQEGVKRYSLWTRDFSKLYPVFKIPSHQSPL</sequence>
<evidence type="ECO:0000313" key="1">
    <source>
        <dbReference type="EMBL" id="KAL0841465.1"/>
    </source>
</evidence>
<proteinExistence type="predicted"/>
<protein>
    <recommendedName>
        <fullName evidence="3">F-box domain-containing protein</fullName>
    </recommendedName>
</protein>